<evidence type="ECO:0000256" key="10">
    <source>
        <dbReference type="ARBA" id="ARBA00029774"/>
    </source>
</evidence>
<evidence type="ECO:0000256" key="6">
    <source>
        <dbReference type="ARBA" id="ARBA00022694"/>
    </source>
</evidence>
<comment type="subcellular location">
    <subcellularLocation>
        <location evidence="1">Cytoplasm</location>
    </subcellularLocation>
</comment>
<evidence type="ECO:0000313" key="13">
    <source>
        <dbReference type="EMBL" id="MET3557324.1"/>
    </source>
</evidence>
<keyword evidence="14" id="KW-1185">Reference proteome</keyword>
<accession>A0ABV2FFL5</accession>
<name>A0ABV2FFL5_9STRE</name>
<dbReference type="Pfam" id="PF01300">
    <property type="entry name" value="Sua5_yciO_yrdC"/>
    <property type="match status" value="1"/>
</dbReference>
<evidence type="ECO:0000256" key="11">
    <source>
        <dbReference type="ARBA" id="ARBA00048366"/>
    </source>
</evidence>
<comment type="catalytic activity">
    <reaction evidence="11">
        <text>L-threonine + hydrogencarbonate + ATP = L-threonylcarbamoyladenylate + diphosphate + H2O</text>
        <dbReference type="Rhea" id="RHEA:36407"/>
        <dbReference type="ChEBI" id="CHEBI:15377"/>
        <dbReference type="ChEBI" id="CHEBI:17544"/>
        <dbReference type="ChEBI" id="CHEBI:30616"/>
        <dbReference type="ChEBI" id="CHEBI:33019"/>
        <dbReference type="ChEBI" id="CHEBI:57926"/>
        <dbReference type="ChEBI" id="CHEBI:73682"/>
        <dbReference type="EC" id="2.7.7.87"/>
    </reaction>
</comment>
<protein>
    <recommendedName>
        <fullName evidence="10">L-threonylcarbamoyladenylate synthase</fullName>
        <ecNumber evidence="3">2.7.7.87</ecNumber>
    </recommendedName>
    <alternativeName>
        <fullName evidence="10">L-threonylcarbamoyladenylate synthase</fullName>
    </alternativeName>
</protein>
<dbReference type="NCBIfam" id="TIGR00057">
    <property type="entry name" value="L-threonylcarbamoyladenylate synthase"/>
    <property type="match status" value="1"/>
</dbReference>
<dbReference type="PANTHER" id="PTHR17490:SF16">
    <property type="entry name" value="THREONYLCARBAMOYL-AMP SYNTHASE"/>
    <property type="match status" value="1"/>
</dbReference>
<organism evidence="13 14">
    <name type="scientific">Streptococcus rupicaprae</name>
    <dbReference type="NCBI Taxonomy" id="759619"/>
    <lineage>
        <taxon>Bacteria</taxon>
        <taxon>Bacillati</taxon>
        <taxon>Bacillota</taxon>
        <taxon>Bacilli</taxon>
        <taxon>Lactobacillales</taxon>
        <taxon>Streptococcaceae</taxon>
        <taxon>Streptococcus</taxon>
    </lineage>
</organism>
<feature type="domain" description="YrdC-like" evidence="12">
    <location>
        <begin position="1"/>
        <end position="184"/>
    </location>
</feature>
<dbReference type="InterPro" id="IPR050156">
    <property type="entry name" value="TC-AMP_synthase_SUA5"/>
</dbReference>
<evidence type="ECO:0000256" key="4">
    <source>
        <dbReference type="ARBA" id="ARBA00022490"/>
    </source>
</evidence>
<keyword evidence="6" id="KW-0819">tRNA processing</keyword>
<evidence type="ECO:0000313" key="14">
    <source>
        <dbReference type="Proteomes" id="UP001549122"/>
    </source>
</evidence>
<gene>
    <name evidence="13" type="ORF">ABID29_000433</name>
</gene>
<dbReference type="SUPFAM" id="SSF55821">
    <property type="entry name" value="YrdC/RibB"/>
    <property type="match status" value="1"/>
</dbReference>
<keyword evidence="8" id="KW-0547">Nucleotide-binding</keyword>
<proteinExistence type="inferred from homology"/>
<evidence type="ECO:0000256" key="2">
    <source>
        <dbReference type="ARBA" id="ARBA00007663"/>
    </source>
</evidence>
<dbReference type="PROSITE" id="PS51163">
    <property type="entry name" value="YRDC"/>
    <property type="match status" value="1"/>
</dbReference>
<sequence length="201" mass="21739">MNTSELSSILALGGAVVLPTETVYGLFAKALDEQAVNQVYALKNRPLDKAMNLNVSSLDDILAYSQNQPNYLEKLYQSFFPGPLTIILQANDRVPAWINSGLQTVGFRLPAHSVTQDLISQHGPLIGPSANVSGSTSGTKFEQILADFDGQVTGYADDQALTGQDSTILDLSGDRTKILRQGAITKEDLLAVVPELRFEED</sequence>
<keyword evidence="4" id="KW-0963">Cytoplasm</keyword>
<dbReference type="InterPro" id="IPR017945">
    <property type="entry name" value="DHBP_synth_RibB-like_a/b_dom"/>
</dbReference>
<comment type="similarity">
    <text evidence="2">Belongs to the SUA5 family.</text>
</comment>
<keyword evidence="5 13" id="KW-0808">Transferase</keyword>
<evidence type="ECO:0000256" key="5">
    <source>
        <dbReference type="ARBA" id="ARBA00022679"/>
    </source>
</evidence>
<dbReference type="Proteomes" id="UP001549122">
    <property type="component" value="Unassembled WGS sequence"/>
</dbReference>
<dbReference type="RefSeq" id="WP_354364073.1">
    <property type="nucleotide sequence ID" value="NZ_JBEPLO010000003.1"/>
</dbReference>
<evidence type="ECO:0000256" key="1">
    <source>
        <dbReference type="ARBA" id="ARBA00004496"/>
    </source>
</evidence>
<evidence type="ECO:0000259" key="12">
    <source>
        <dbReference type="PROSITE" id="PS51163"/>
    </source>
</evidence>
<dbReference type="EMBL" id="JBEPLO010000003">
    <property type="protein sequence ID" value="MET3557324.1"/>
    <property type="molecule type" value="Genomic_DNA"/>
</dbReference>
<keyword evidence="9" id="KW-0067">ATP-binding</keyword>
<dbReference type="EC" id="2.7.7.87" evidence="3"/>
<dbReference type="Gene3D" id="3.90.870.10">
    <property type="entry name" value="DHBP synthase"/>
    <property type="match status" value="1"/>
</dbReference>
<dbReference type="PANTHER" id="PTHR17490">
    <property type="entry name" value="SUA5"/>
    <property type="match status" value="1"/>
</dbReference>
<evidence type="ECO:0000256" key="7">
    <source>
        <dbReference type="ARBA" id="ARBA00022695"/>
    </source>
</evidence>
<keyword evidence="7 13" id="KW-0548">Nucleotidyltransferase</keyword>
<comment type="caution">
    <text evidence="13">The sequence shown here is derived from an EMBL/GenBank/DDBJ whole genome shotgun (WGS) entry which is preliminary data.</text>
</comment>
<evidence type="ECO:0000256" key="9">
    <source>
        <dbReference type="ARBA" id="ARBA00022840"/>
    </source>
</evidence>
<evidence type="ECO:0000256" key="8">
    <source>
        <dbReference type="ARBA" id="ARBA00022741"/>
    </source>
</evidence>
<evidence type="ECO:0000256" key="3">
    <source>
        <dbReference type="ARBA" id="ARBA00012584"/>
    </source>
</evidence>
<dbReference type="GO" id="GO:0061710">
    <property type="term" value="F:L-threonylcarbamoyladenylate synthase"/>
    <property type="evidence" value="ECO:0007669"/>
    <property type="project" value="UniProtKB-EC"/>
</dbReference>
<dbReference type="InterPro" id="IPR006070">
    <property type="entry name" value="Sua5-like_dom"/>
</dbReference>
<reference evidence="13 14" key="1">
    <citation type="submission" date="2024-06" db="EMBL/GenBank/DDBJ databases">
        <title>Genomic Encyclopedia of Type Strains, Phase IV (KMG-IV): sequencing the most valuable type-strain genomes for metagenomic binning, comparative biology and taxonomic classification.</title>
        <authorList>
            <person name="Goeker M."/>
        </authorList>
    </citation>
    <scope>NUCLEOTIDE SEQUENCE [LARGE SCALE GENOMIC DNA]</scope>
    <source>
        <strain evidence="13 14">DSM 28303</strain>
    </source>
</reference>